<keyword evidence="2" id="KW-1185">Reference proteome</keyword>
<reference evidence="1 2" key="1">
    <citation type="submission" date="2021-05" db="EMBL/GenBank/DDBJ databases">
        <title>Genome Assembly of Synthetic Allotetraploid Brassica napus Reveals Homoeologous Exchanges between Subgenomes.</title>
        <authorList>
            <person name="Davis J.T."/>
        </authorList>
    </citation>
    <scope>NUCLEOTIDE SEQUENCE [LARGE SCALE GENOMIC DNA]</scope>
    <source>
        <strain evidence="2">cv. Da-Ae</strain>
        <tissue evidence="1">Seedling</tissue>
    </source>
</reference>
<evidence type="ECO:0000313" key="2">
    <source>
        <dbReference type="Proteomes" id="UP000824890"/>
    </source>
</evidence>
<dbReference type="Proteomes" id="UP000824890">
    <property type="component" value="Unassembled WGS sequence"/>
</dbReference>
<organism evidence="1 2">
    <name type="scientific">Brassica napus</name>
    <name type="common">Rape</name>
    <dbReference type="NCBI Taxonomy" id="3708"/>
    <lineage>
        <taxon>Eukaryota</taxon>
        <taxon>Viridiplantae</taxon>
        <taxon>Streptophyta</taxon>
        <taxon>Embryophyta</taxon>
        <taxon>Tracheophyta</taxon>
        <taxon>Spermatophyta</taxon>
        <taxon>Magnoliopsida</taxon>
        <taxon>eudicotyledons</taxon>
        <taxon>Gunneridae</taxon>
        <taxon>Pentapetalae</taxon>
        <taxon>rosids</taxon>
        <taxon>malvids</taxon>
        <taxon>Brassicales</taxon>
        <taxon>Brassicaceae</taxon>
        <taxon>Brassiceae</taxon>
        <taxon>Brassica</taxon>
    </lineage>
</organism>
<dbReference type="EMBL" id="JAGKQM010000001">
    <property type="protein sequence ID" value="KAH0941025.1"/>
    <property type="molecule type" value="Genomic_DNA"/>
</dbReference>
<sequence>VLIASPQRFVDTADCFMTFLLWLIETHIQELEEELKLLKNHSQPNIVVSNKRFLYFLQMFVAPTTKLCFCELYGPAERDRQGFLINSYSFVSVSLLFPWTMGEAFGCIREAGRNMDVISEEAGALATAEGPKSLNSSVI</sequence>
<gene>
    <name evidence="1" type="ORF">HID58_000662</name>
</gene>
<feature type="non-terminal residue" evidence="1">
    <location>
        <position position="1"/>
    </location>
</feature>
<evidence type="ECO:0000313" key="1">
    <source>
        <dbReference type="EMBL" id="KAH0941025.1"/>
    </source>
</evidence>
<protein>
    <submittedName>
        <fullName evidence="1">Uncharacterized protein</fullName>
    </submittedName>
</protein>
<proteinExistence type="predicted"/>
<accession>A0ABQ8EHF2</accession>
<comment type="caution">
    <text evidence="1">The sequence shown here is derived from an EMBL/GenBank/DDBJ whole genome shotgun (WGS) entry which is preliminary data.</text>
</comment>
<name>A0ABQ8EHF2_BRANA</name>